<dbReference type="Gene3D" id="1.10.260.60">
    <property type="match status" value="1"/>
</dbReference>
<dbReference type="Gene3D" id="3.40.50.150">
    <property type="entry name" value="Vaccinia Virus protein VP39"/>
    <property type="match status" value="1"/>
</dbReference>
<feature type="compositionally biased region" description="Basic and acidic residues" evidence="13">
    <location>
        <begin position="1773"/>
        <end position="1782"/>
    </location>
</feature>
<dbReference type="GO" id="GO:0035097">
    <property type="term" value="C:histone methyltransferase complex"/>
    <property type="evidence" value="ECO:0007669"/>
    <property type="project" value="UniProtKB-ARBA"/>
</dbReference>
<keyword evidence="4 11" id="KW-0489">Methyltransferase</keyword>
<feature type="compositionally biased region" description="Low complexity" evidence="13">
    <location>
        <begin position="867"/>
        <end position="887"/>
    </location>
</feature>
<keyword evidence="12" id="KW-0175">Coiled coil</keyword>
<comment type="similarity">
    <text evidence="11">Belongs to the class I-like SAM-binding methyltransferase superfamily. DOT1 family.</text>
</comment>
<proteinExistence type="inferred from homology"/>
<feature type="coiled-coil region" evidence="12">
    <location>
        <begin position="541"/>
        <end position="575"/>
    </location>
</feature>
<dbReference type="FunFam" id="3.40.50.150:FF:000033">
    <property type="entry name" value="Histone-lysine N-methyltransferase, H3 lysine-79 specific"/>
    <property type="match status" value="1"/>
</dbReference>
<gene>
    <name evidence="15" type="primary">CSON012027</name>
</gene>
<comment type="function">
    <text evidence="11">Histone methyltransferase that specifically trimethylates histone H3 to form H3K79me3. This methylation is required for telomere silencing and for the pachytene checkpoint during the meiotic cell cycle by allowing the recruitment of RAD9 to double strand breaks. Nucleosomes are preferred as substrate compared to free histone.</text>
</comment>
<dbReference type="GO" id="GO:0140956">
    <property type="term" value="F:histone H3K79 trimethyltransferase activity"/>
    <property type="evidence" value="ECO:0007669"/>
    <property type="project" value="UniProtKB-EC"/>
</dbReference>
<dbReference type="GO" id="GO:0000077">
    <property type="term" value="P:DNA damage checkpoint signaling"/>
    <property type="evidence" value="ECO:0007669"/>
    <property type="project" value="TreeGrafter"/>
</dbReference>
<dbReference type="InterPro" id="IPR029063">
    <property type="entry name" value="SAM-dependent_MTases_sf"/>
</dbReference>
<evidence type="ECO:0000256" key="7">
    <source>
        <dbReference type="ARBA" id="ARBA00022853"/>
    </source>
</evidence>
<evidence type="ECO:0000256" key="3">
    <source>
        <dbReference type="ARBA" id="ARBA00020987"/>
    </source>
</evidence>
<feature type="compositionally biased region" description="Polar residues" evidence="13">
    <location>
        <begin position="1156"/>
        <end position="1175"/>
    </location>
</feature>
<feature type="compositionally biased region" description="Polar residues" evidence="13">
    <location>
        <begin position="1346"/>
        <end position="1372"/>
    </location>
</feature>
<feature type="region of interest" description="Disordered" evidence="13">
    <location>
        <begin position="1677"/>
        <end position="1702"/>
    </location>
</feature>
<evidence type="ECO:0000256" key="9">
    <source>
        <dbReference type="ARBA" id="ARBA00029821"/>
    </source>
</evidence>
<feature type="region of interest" description="Disordered" evidence="13">
    <location>
        <begin position="1341"/>
        <end position="1396"/>
    </location>
</feature>
<evidence type="ECO:0000256" key="12">
    <source>
        <dbReference type="SAM" id="Coils"/>
    </source>
</evidence>
<evidence type="ECO:0000256" key="2">
    <source>
        <dbReference type="ARBA" id="ARBA00012190"/>
    </source>
</evidence>
<dbReference type="EC" id="2.1.1.360" evidence="2 11"/>
<evidence type="ECO:0000256" key="11">
    <source>
        <dbReference type="RuleBase" id="RU271113"/>
    </source>
</evidence>
<keyword evidence="8 11" id="KW-0539">Nucleus</keyword>
<feature type="compositionally biased region" description="Polar residues" evidence="13">
    <location>
        <begin position="846"/>
        <end position="864"/>
    </location>
</feature>
<feature type="region of interest" description="Disordered" evidence="13">
    <location>
        <begin position="1754"/>
        <end position="1782"/>
    </location>
</feature>
<dbReference type="InterPro" id="IPR030445">
    <property type="entry name" value="H3-K79_meTrfase"/>
</dbReference>
<sequence>MANNDDEHKNKKLELHSPVGTEQFTYTWPLITGTGPDRHDGAADIIDTVRWVCEELPEIKSALEDIVFHEVDTTSYIAMKYFCDRYNKVIDSLVALQKGTSLPAIRYTYPSRGLLRHIIQQTYNVAVAEPEKLNQYEPFSPEVYGETSYDLICQMIDQIEINEDDIFVDLGSGVGQVVLQMTASTPVKICYGIEKADVPSRYAEGMNHHFKIWMRWFGKKYNEYQLIKGDFLTDEHREKINSATIVFVNNFAFGPNVDHQLKERFADLKDGARIVSSKSFCPLNFRITDRNLSDIGTIMHVSEMTPMKGSVSWTGKPVSYYLHIIDRTKLERYFQRLKTKGNDNANDYVVGRSGSRDKGKRVTLMDDTSTESENGDVTGATTRKAWSDYCKGKSSQSEEENNNAHRSSSTNGLAKKRRKITRPKTANQTNRSLQQAQAQKKTKGGRVKKGKAKRPLRITGLDLLHNQTLLSTSEALIGKKLPPARGCIDQQLSSIAGTMTHEELEIPVAPLETPYALQILMDVFKTQMMNFLNNMRSPLYKDNINDQISKERERNQRLLNRAGQLEKQIRVLIDDSVVLLKQRMNELGINTTSQNDLLCKAKEIVGRHKELQVMAAKLQSQVTSIEKEQNQIVMAHVKKLAEKHLRGPTNGEETEINPASSQELILKEIANTLSQRKKLHAQVSTLESELDVIEKTAAERKIAMQNAPPMPNNVHHPPQITTNPLIEKQNVTAIQNVQKHSSQHSSSGKSNRKNRENRARSQEWPDIPDVGKIEESNPEVLAQKILEKGRQIEAGKFSSSTSSSSSSNSVKSHKNEIDSSSNKKHSVNVISHPGDSALMPAPPMVSSKSHARNASQISQSTPQKAYQHPQQAMPQQQPQSPSPTSQPTGKLQESPHKVVNFEDRLKSIITSVLQGQEQTPSTSNKPSQPQAVMAQQPQEMIHIKKQHGSNNQMIYQQQNAVPAIPQHKNSASSTVFLGHSRESPVQHSLPPGTHHLTASTTITPTSSIPYKQQLHQQPSQQHHQPSMSHHPSNKISPQTKYGPPQQQQSSNQLQYAKNLSVSISPTTAMQHERVPHEIVQHPSPNNMIYHQYPGHPNMDPHHVVSHRDTKVEFKAPENYRERQYVPQGSIPIDHPPTGSSQPVRINIPPQQDVQEYISGRSSDPNSRVSYVTVTNQQSHSRPSSSSSQPDYTQVSPAKMALRRHLSQEKLVQQLPAGVQLSTSKTIGDLVNGEIERTLEISNQSIINAAVNMSTMLGVANPNNAGPTVINTNIQRPERVSVRMLEEAGIYAVQQPAYSPISRPNSRELDKSPVNQHAQSNLATLAHVAAYSQQKTVYGHASGAVQAPQSSSKQLISPRNTQYSSSANTTVVYQSRDRSSSQYPVSQDGSRGSGEERYMALPRAEMKFGMESYYTDDRKPPMIPTQHPNTSRHREPLLSDEQQQRMIREENRRMHRDEESKPLEGLAASLQARIVAQMQVKEEQDVRQRSDIMMQSSHIKTEGGLKRTSPLIQSHTRPPKIMYADVPEAIINPELLHPGRSNIAVGPLMSPEINSLTADDRHNVVRSRNDDDDVPDDESHWQDRVSSGFDRLVAFASTELDKSRRSIEEAGPSNSCNTSPDSGITHSDGRTFLSSSSSSSHLELPMVVRSGIGHHHSYHQHTSSSGLLKTTVPIIKSSPAGETIEQPPRTPSPSETSDSPPIIFNHHTTQVSVTNKLKIPLKYQRQKVTSEKHYKKKFRERNWEEYEEYAREMGVEQEQEITRHKHKTAKFRPKGKDWHWDNE</sequence>
<evidence type="ECO:0000313" key="15">
    <source>
        <dbReference type="EMBL" id="SSX19065.1"/>
    </source>
</evidence>
<dbReference type="PROSITE" id="PS51569">
    <property type="entry name" value="DOT1"/>
    <property type="match status" value="1"/>
</dbReference>
<feature type="coiled-coil region" evidence="12">
    <location>
        <begin position="669"/>
        <end position="696"/>
    </location>
</feature>
<reference evidence="15" key="1">
    <citation type="submission" date="2018-07" db="EMBL/GenBank/DDBJ databases">
        <authorList>
            <person name="Quirk P.G."/>
            <person name="Krulwich T.A."/>
        </authorList>
    </citation>
    <scope>NUCLEOTIDE SEQUENCE</scope>
</reference>
<feature type="region of interest" description="Disordered" evidence="13">
    <location>
        <begin position="913"/>
        <end position="937"/>
    </location>
</feature>
<organism evidence="15">
    <name type="scientific">Culicoides sonorensis</name>
    <name type="common">Biting midge</name>
    <dbReference type="NCBI Taxonomy" id="179676"/>
    <lineage>
        <taxon>Eukaryota</taxon>
        <taxon>Metazoa</taxon>
        <taxon>Ecdysozoa</taxon>
        <taxon>Arthropoda</taxon>
        <taxon>Hexapoda</taxon>
        <taxon>Insecta</taxon>
        <taxon>Pterygota</taxon>
        <taxon>Neoptera</taxon>
        <taxon>Endopterygota</taxon>
        <taxon>Diptera</taxon>
        <taxon>Nematocera</taxon>
        <taxon>Chironomoidea</taxon>
        <taxon>Ceratopogonidae</taxon>
        <taxon>Ceratopogoninae</taxon>
        <taxon>Culicoides</taxon>
        <taxon>Monoculicoides</taxon>
    </lineage>
</organism>
<feature type="compositionally biased region" description="Low complexity" evidence="13">
    <location>
        <begin position="1691"/>
        <end position="1700"/>
    </location>
</feature>
<feature type="compositionally biased region" description="Low complexity" evidence="13">
    <location>
        <begin position="1176"/>
        <end position="1188"/>
    </location>
</feature>
<feature type="region of interest" description="Disordered" evidence="13">
    <location>
        <begin position="1126"/>
        <end position="1145"/>
    </location>
</feature>
<feature type="compositionally biased region" description="Polar residues" evidence="13">
    <location>
        <begin position="1611"/>
        <end position="1624"/>
    </location>
</feature>
<keyword evidence="7 11" id="KW-0156">Chromatin regulator</keyword>
<dbReference type="CDD" id="cd20902">
    <property type="entry name" value="CC_DOT1L"/>
    <property type="match status" value="1"/>
</dbReference>
<feature type="compositionally biased region" description="Basic and acidic residues" evidence="13">
    <location>
        <begin position="753"/>
        <end position="775"/>
    </location>
</feature>
<feature type="compositionally biased region" description="Low complexity" evidence="13">
    <location>
        <begin position="999"/>
        <end position="1030"/>
    </location>
</feature>
<name>A0A336LMV9_CULSO</name>
<feature type="compositionally biased region" description="Basic residues" evidence="13">
    <location>
        <begin position="440"/>
        <end position="454"/>
    </location>
</feature>
<dbReference type="PANTHER" id="PTHR21451">
    <property type="entry name" value="HISTONE H3 METHYLTRANSFERASE"/>
    <property type="match status" value="1"/>
</dbReference>
<feature type="region of interest" description="Disordered" evidence="13">
    <location>
        <begin position="1156"/>
        <end position="1195"/>
    </location>
</feature>
<feature type="region of interest" description="Disordered" evidence="13">
    <location>
        <begin position="1414"/>
        <end position="1439"/>
    </location>
</feature>
<dbReference type="SUPFAM" id="SSF53335">
    <property type="entry name" value="S-adenosyl-L-methionine-dependent methyltransferases"/>
    <property type="match status" value="1"/>
</dbReference>
<feature type="compositionally biased region" description="Polar residues" evidence="13">
    <location>
        <begin position="424"/>
        <end position="433"/>
    </location>
</feature>
<dbReference type="Pfam" id="PF08123">
    <property type="entry name" value="DOT1"/>
    <property type="match status" value="1"/>
</dbReference>
<comment type="subcellular location">
    <subcellularLocation>
        <location evidence="1 11">Nucleus</location>
    </subcellularLocation>
</comment>
<feature type="compositionally biased region" description="Low complexity" evidence="13">
    <location>
        <begin position="738"/>
        <end position="749"/>
    </location>
</feature>
<feature type="region of interest" description="Disordered" evidence="13">
    <location>
        <begin position="1599"/>
        <end position="1639"/>
    </location>
</feature>
<keyword evidence="6 11" id="KW-0949">S-adenosyl-L-methionine</keyword>
<dbReference type="EMBL" id="UFQT01000054">
    <property type="protein sequence ID" value="SSX19065.1"/>
    <property type="molecule type" value="Genomic_DNA"/>
</dbReference>
<feature type="region of interest" description="Disordered" evidence="13">
    <location>
        <begin position="792"/>
        <end position="894"/>
    </location>
</feature>
<feature type="compositionally biased region" description="Polar residues" evidence="13">
    <location>
        <begin position="1379"/>
        <end position="1389"/>
    </location>
</feature>
<evidence type="ECO:0000256" key="6">
    <source>
        <dbReference type="ARBA" id="ARBA00022691"/>
    </source>
</evidence>
<evidence type="ECO:0000256" key="10">
    <source>
        <dbReference type="ARBA" id="ARBA00047770"/>
    </source>
</evidence>
<evidence type="ECO:0000259" key="14">
    <source>
        <dbReference type="PROSITE" id="PS51569"/>
    </source>
</evidence>
<dbReference type="VEuPathDB" id="VectorBase:CSON012027"/>
<keyword evidence="5 11" id="KW-0808">Transferase</keyword>
<dbReference type="GO" id="GO:0006281">
    <property type="term" value="P:DNA repair"/>
    <property type="evidence" value="ECO:0007669"/>
    <property type="project" value="TreeGrafter"/>
</dbReference>
<feature type="compositionally biased region" description="Basic residues" evidence="13">
    <location>
        <begin position="1762"/>
        <end position="1772"/>
    </location>
</feature>
<feature type="region of interest" description="Disordered" evidence="13">
    <location>
        <begin position="979"/>
        <end position="1053"/>
    </location>
</feature>
<comment type="catalytic activity">
    <reaction evidence="10 11">
        <text>L-lysyl(79)-[histone H3] + 3 S-adenosyl-L-methionine = N(6),N(6),N(6)-trimethyl-L-lysyl(79)-[histone H3] + 3 S-adenosyl-L-homocysteine + 3 H(+)</text>
        <dbReference type="Rhea" id="RHEA:60328"/>
        <dbReference type="Rhea" id="RHEA-COMP:15549"/>
        <dbReference type="Rhea" id="RHEA-COMP:15552"/>
        <dbReference type="ChEBI" id="CHEBI:15378"/>
        <dbReference type="ChEBI" id="CHEBI:29969"/>
        <dbReference type="ChEBI" id="CHEBI:57856"/>
        <dbReference type="ChEBI" id="CHEBI:59789"/>
        <dbReference type="ChEBI" id="CHEBI:61961"/>
        <dbReference type="EC" id="2.1.1.360"/>
    </reaction>
</comment>
<evidence type="ECO:0000256" key="13">
    <source>
        <dbReference type="SAM" id="MobiDB-lite"/>
    </source>
</evidence>
<comment type="miscellaneous">
    <text evidence="11">In contrast to other lysine histone methyltransferases, it does not contain a SET domain, suggesting the existence of another mechanism for methylation of lysine residues of histones.</text>
</comment>
<dbReference type="PANTHER" id="PTHR21451:SF0">
    <property type="entry name" value="HISTONE-LYSINE N-METHYLTRANSFERASE, H3 LYSINE-79 SPECIFIC"/>
    <property type="match status" value="1"/>
</dbReference>
<dbReference type="GO" id="GO:0032259">
    <property type="term" value="P:methylation"/>
    <property type="evidence" value="ECO:0007669"/>
    <property type="project" value="UniProtKB-KW"/>
</dbReference>
<feature type="domain" description="DOT1" evidence="14">
    <location>
        <begin position="22"/>
        <end position="338"/>
    </location>
</feature>
<feature type="region of interest" description="Disordered" evidence="13">
    <location>
        <begin position="1296"/>
        <end position="1315"/>
    </location>
</feature>
<evidence type="ECO:0000256" key="1">
    <source>
        <dbReference type="ARBA" id="ARBA00004123"/>
    </source>
</evidence>
<feature type="region of interest" description="Disordered" evidence="13">
    <location>
        <begin position="344"/>
        <end position="380"/>
    </location>
</feature>
<feature type="region of interest" description="Disordered" evidence="13">
    <location>
        <begin position="393"/>
        <end position="454"/>
    </location>
</feature>
<accession>A0A336LMV9</accession>
<protein>
    <recommendedName>
        <fullName evidence="3 11">Histone-lysine N-methyltransferase, H3 lysine-79 specific</fullName>
        <ecNumber evidence="2 11">2.1.1.360</ecNumber>
    </recommendedName>
    <alternativeName>
        <fullName evidence="9 11">Histone H3-K79 methyltransferase</fullName>
    </alternativeName>
</protein>
<feature type="region of interest" description="Disordered" evidence="13">
    <location>
        <begin position="736"/>
        <end position="776"/>
    </location>
</feature>
<dbReference type="OMA" id="TENMAHT"/>
<dbReference type="InterPro" id="IPR025789">
    <property type="entry name" value="DOT1_dom"/>
</dbReference>
<evidence type="ECO:0000256" key="8">
    <source>
        <dbReference type="ARBA" id="ARBA00023242"/>
    </source>
</evidence>
<evidence type="ECO:0000256" key="4">
    <source>
        <dbReference type="ARBA" id="ARBA00022603"/>
    </source>
</evidence>
<evidence type="ECO:0000256" key="5">
    <source>
        <dbReference type="ARBA" id="ARBA00022679"/>
    </source>
</evidence>
<feature type="compositionally biased region" description="Low complexity" evidence="13">
    <location>
        <begin position="798"/>
        <end position="810"/>
    </location>
</feature>